<evidence type="ECO:0000313" key="2">
    <source>
        <dbReference type="EMBL" id="QRQ82533.1"/>
    </source>
</evidence>
<organism evidence="2 3">
    <name type="scientific">Paralysiella testudinis</name>
    <dbReference type="NCBI Taxonomy" id="2809020"/>
    <lineage>
        <taxon>Bacteria</taxon>
        <taxon>Pseudomonadati</taxon>
        <taxon>Pseudomonadota</taxon>
        <taxon>Betaproteobacteria</taxon>
        <taxon>Neisseriales</taxon>
        <taxon>Neisseriaceae</taxon>
        <taxon>Paralysiella</taxon>
    </lineage>
</organism>
<evidence type="ECO:0000313" key="3">
    <source>
        <dbReference type="Proteomes" id="UP000653156"/>
    </source>
</evidence>
<dbReference type="Proteomes" id="UP000653156">
    <property type="component" value="Chromosome"/>
</dbReference>
<evidence type="ECO:0000256" key="1">
    <source>
        <dbReference type="SAM" id="Coils"/>
    </source>
</evidence>
<keyword evidence="1" id="KW-0175">Coiled coil</keyword>
<gene>
    <name evidence="2" type="ORF">JQU52_03800</name>
</gene>
<keyword evidence="3" id="KW-1185">Reference proteome</keyword>
<dbReference type="KEGG" id="ptes:JQU52_03800"/>
<reference evidence="2" key="1">
    <citation type="submission" date="2021-02" db="EMBL/GenBank/DDBJ databases">
        <title>Neisseriaceae sp. 26B isolated from the cloaca of a Common Toad-headed Turtle (Mesoclemmys nasuta).</title>
        <authorList>
            <person name="Spergser J."/>
            <person name="Busse H.-J."/>
        </authorList>
    </citation>
    <scope>NUCLEOTIDE SEQUENCE</scope>
    <source>
        <strain evidence="2">26B</strain>
    </source>
</reference>
<sequence>MIDYDEYDDSEHDDSESVNFVLPNGYTPDEHLELFYSMLNELESLRLEIAELESELVEKRQAADEINEWLSNQ</sequence>
<dbReference type="RefSeq" id="WP_230339817.1">
    <property type="nucleotide sequence ID" value="NZ_CP069798.1"/>
</dbReference>
<proteinExistence type="predicted"/>
<dbReference type="EMBL" id="CP069798">
    <property type="protein sequence ID" value="QRQ82533.1"/>
    <property type="molecule type" value="Genomic_DNA"/>
</dbReference>
<name>A0A892ZIR0_9NEIS</name>
<feature type="coiled-coil region" evidence="1">
    <location>
        <begin position="35"/>
        <end position="62"/>
    </location>
</feature>
<dbReference type="AlphaFoldDB" id="A0A892ZIR0"/>
<accession>A0A892ZIR0</accession>
<protein>
    <submittedName>
        <fullName evidence="2">Uncharacterized protein</fullName>
    </submittedName>
</protein>